<dbReference type="SUPFAM" id="SSF56801">
    <property type="entry name" value="Acetyl-CoA synthetase-like"/>
    <property type="match status" value="1"/>
</dbReference>
<evidence type="ECO:0000313" key="5">
    <source>
        <dbReference type="EMBL" id="SHF06086.1"/>
    </source>
</evidence>
<dbReference type="PROSITE" id="PS00455">
    <property type="entry name" value="AMP_BINDING"/>
    <property type="match status" value="1"/>
</dbReference>
<dbReference type="Proteomes" id="UP000184509">
    <property type="component" value="Unassembled WGS sequence"/>
</dbReference>
<protein>
    <submittedName>
        <fullName evidence="5">Fatty-acyl-CoA synthase</fullName>
    </submittedName>
</protein>
<comment type="similarity">
    <text evidence="1">Belongs to the ATP-dependent AMP-binding enzyme family.</text>
</comment>
<evidence type="ECO:0000259" key="4">
    <source>
        <dbReference type="Pfam" id="PF13193"/>
    </source>
</evidence>
<dbReference type="Pfam" id="PF00501">
    <property type="entry name" value="AMP-binding"/>
    <property type="match status" value="1"/>
</dbReference>
<feature type="domain" description="AMP-binding enzyme C-terminal" evidence="4">
    <location>
        <begin position="452"/>
        <end position="527"/>
    </location>
</feature>
<keyword evidence="2" id="KW-0436">Ligase</keyword>
<dbReference type="InterPro" id="IPR045851">
    <property type="entry name" value="AMP-bd_C_sf"/>
</dbReference>
<dbReference type="InterPro" id="IPR025110">
    <property type="entry name" value="AMP-bd_C"/>
</dbReference>
<dbReference type="PANTHER" id="PTHR43201">
    <property type="entry name" value="ACYL-COA SYNTHETASE"/>
    <property type="match status" value="1"/>
</dbReference>
<evidence type="ECO:0000256" key="2">
    <source>
        <dbReference type="ARBA" id="ARBA00022598"/>
    </source>
</evidence>
<dbReference type="Gene3D" id="3.40.50.12780">
    <property type="entry name" value="N-terminal domain of ligase-like"/>
    <property type="match status" value="1"/>
</dbReference>
<keyword evidence="6" id="KW-1185">Reference proteome</keyword>
<dbReference type="InterPro" id="IPR000873">
    <property type="entry name" value="AMP-dep_synth/lig_dom"/>
</dbReference>
<sequence>MQLFDRTLGQWLEHWAEVTPDKEYIVYSDRNLRFTWKQFNDRVDEMAKGLLSIGVTKGSHVGIWATNVPDWLTYLYACAKIGAIYVTVNTNYKLSELEYLCKNSDMHTLCITNGDRDSDFVDMVYKMLPELKTCQRGHLESKHFPEMKNVIYIGQEKLRGMYNSQEILLLGRNMDNSGLDEAKKQVNCHDVVNMQYTSGTTGFPKGVMLSHHNIANNGYLTGEHMKFTADDKLCCCVPLFHCFGVVLASMNVLTHGCTQVMVERFDPLVVLASIHKERCTAVYGVPTMFIAELHHPMFDMFDLTSLRTGIMAGSLCPVELMKQVQEKMYMKVTSVYGLTETSPGMTQTRIDDSFEARCNTVGYEFEFTEVKVLDPETGEECPVGVQGEMCNRGYNTMKGYYKNPEATAEVIDKNGFLHSGDLGIKDEDGNYRITGRIKDMIIRGGENIYPREIEEFLYKLPGVKDVQVAGVPSEKYGEEVGAFIILHEGVDMQTSDVREYCKDKISRYKIPKYVFFINEFPMTGSGKIQKFKLKEMSLKLCEEQGIQII</sequence>
<dbReference type="GO" id="GO:0006631">
    <property type="term" value="P:fatty acid metabolic process"/>
    <property type="evidence" value="ECO:0007669"/>
    <property type="project" value="TreeGrafter"/>
</dbReference>
<feature type="domain" description="AMP-dependent synthetase/ligase" evidence="3">
    <location>
        <begin position="12"/>
        <end position="401"/>
    </location>
</feature>
<dbReference type="PANTHER" id="PTHR43201:SF5">
    <property type="entry name" value="MEDIUM-CHAIN ACYL-COA LIGASE ACSF2, MITOCHONDRIAL"/>
    <property type="match status" value="1"/>
</dbReference>
<reference evidence="5 6" key="1">
    <citation type="submission" date="2016-11" db="EMBL/GenBank/DDBJ databases">
        <authorList>
            <person name="Jaros S."/>
            <person name="Januszkiewicz K."/>
            <person name="Wedrychowicz H."/>
        </authorList>
    </citation>
    <scope>NUCLEOTIDE SEQUENCE [LARGE SCALE GENOMIC DNA]</scope>
    <source>
        <strain evidence="5 6">DSM 26991</strain>
    </source>
</reference>
<proteinExistence type="inferred from homology"/>
<dbReference type="FunFam" id="3.30.300.30:FF:000008">
    <property type="entry name" value="2,3-dihydroxybenzoate-AMP ligase"/>
    <property type="match status" value="1"/>
</dbReference>
<dbReference type="RefSeq" id="WP_073400099.1">
    <property type="nucleotide sequence ID" value="NZ_FQTV01000005.1"/>
</dbReference>
<dbReference type="FunFam" id="3.40.50.12780:FF:000003">
    <property type="entry name" value="Long-chain-fatty-acid--CoA ligase FadD"/>
    <property type="match status" value="1"/>
</dbReference>
<dbReference type="OrthoDB" id="9778383at2"/>
<accession>A0A1M4YL07</accession>
<organism evidence="5 6">
    <name type="scientific">Bacteroides luti</name>
    <dbReference type="NCBI Taxonomy" id="1297750"/>
    <lineage>
        <taxon>Bacteria</taxon>
        <taxon>Pseudomonadati</taxon>
        <taxon>Bacteroidota</taxon>
        <taxon>Bacteroidia</taxon>
        <taxon>Bacteroidales</taxon>
        <taxon>Bacteroidaceae</taxon>
        <taxon>Bacteroides</taxon>
    </lineage>
</organism>
<dbReference type="GO" id="GO:0031956">
    <property type="term" value="F:medium-chain fatty acid-CoA ligase activity"/>
    <property type="evidence" value="ECO:0007669"/>
    <property type="project" value="TreeGrafter"/>
</dbReference>
<dbReference type="InterPro" id="IPR042099">
    <property type="entry name" value="ANL_N_sf"/>
</dbReference>
<dbReference type="Pfam" id="PF13193">
    <property type="entry name" value="AMP-binding_C"/>
    <property type="match status" value="1"/>
</dbReference>
<dbReference type="Gene3D" id="3.30.300.30">
    <property type="match status" value="1"/>
</dbReference>
<dbReference type="CDD" id="cd05917">
    <property type="entry name" value="FACL_like_2"/>
    <property type="match status" value="1"/>
</dbReference>
<name>A0A1M4YL07_9BACE</name>
<dbReference type="InterPro" id="IPR020845">
    <property type="entry name" value="AMP-binding_CS"/>
</dbReference>
<evidence type="ECO:0000259" key="3">
    <source>
        <dbReference type="Pfam" id="PF00501"/>
    </source>
</evidence>
<gene>
    <name evidence="5" type="ORF">SAMN05444405_1055</name>
</gene>
<evidence type="ECO:0000256" key="1">
    <source>
        <dbReference type="ARBA" id="ARBA00006432"/>
    </source>
</evidence>
<dbReference type="AlphaFoldDB" id="A0A1M4YL07"/>
<evidence type="ECO:0000313" key="6">
    <source>
        <dbReference type="Proteomes" id="UP000184509"/>
    </source>
</evidence>
<dbReference type="EMBL" id="FQTV01000005">
    <property type="protein sequence ID" value="SHF06086.1"/>
    <property type="molecule type" value="Genomic_DNA"/>
</dbReference>
<dbReference type="STRING" id="1297750.SAMN05444405_1055"/>